<dbReference type="OrthoDB" id="7439267at2"/>
<evidence type="ECO:0000313" key="3">
    <source>
        <dbReference type="Proteomes" id="UP000285023"/>
    </source>
</evidence>
<protein>
    <submittedName>
        <fullName evidence="2">Uncharacterized protein</fullName>
    </submittedName>
</protein>
<keyword evidence="3" id="KW-1185">Reference proteome</keyword>
<gene>
    <name evidence="2" type="ORF">D3M59_07770</name>
</gene>
<comment type="caution">
    <text evidence="2">The sequence shown here is derived from an EMBL/GenBank/DDBJ whole genome shotgun (WGS) entry which is preliminary data.</text>
</comment>
<dbReference type="Proteomes" id="UP000285023">
    <property type="component" value="Unassembled WGS sequence"/>
</dbReference>
<name>A0A418Q003_9SPHN</name>
<feature type="region of interest" description="Disordered" evidence="1">
    <location>
        <begin position="73"/>
        <end position="97"/>
    </location>
</feature>
<accession>A0A418Q003</accession>
<proteinExistence type="predicted"/>
<dbReference type="RefSeq" id="WP_119533086.1">
    <property type="nucleotide sequence ID" value="NZ_QXTF01000002.1"/>
</dbReference>
<reference evidence="2 3" key="1">
    <citation type="submission" date="2018-09" db="EMBL/GenBank/DDBJ databases">
        <title>Sphingomonas sp. DAC4.</title>
        <authorList>
            <person name="Seo T."/>
        </authorList>
    </citation>
    <scope>NUCLEOTIDE SEQUENCE [LARGE SCALE GENOMIC DNA]</scope>
    <source>
        <strain evidence="2 3">DAC4</strain>
    </source>
</reference>
<feature type="compositionally biased region" description="Pro residues" evidence="1">
    <location>
        <begin position="77"/>
        <end position="91"/>
    </location>
</feature>
<organism evidence="2 3">
    <name type="scientific">Sphingomonas edaphi</name>
    <dbReference type="NCBI Taxonomy" id="2315689"/>
    <lineage>
        <taxon>Bacteria</taxon>
        <taxon>Pseudomonadati</taxon>
        <taxon>Pseudomonadota</taxon>
        <taxon>Alphaproteobacteria</taxon>
        <taxon>Sphingomonadales</taxon>
        <taxon>Sphingomonadaceae</taxon>
        <taxon>Sphingomonas</taxon>
    </lineage>
</organism>
<dbReference type="AlphaFoldDB" id="A0A418Q003"/>
<dbReference type="InterPro" id="IPR019198">
    <property type="entry name" value="Beta_propeller_containing"/>
</dbReference>
<evidence type="ECO:0000313" key="2">
    <source>
        <dbReference type="EMBL" id="RIX29199.1"/>
    </source>
</evidence>
<dbReference type="PROSITE" id="PS00430">
    <property type="entry name" value="TONB_DEPENDENT_REC_1"/>
    <property type="match status" value="1"/>
</dbReference>
<dbReference type="InterPro" id="IPR010916">
    <property type="entry name" value="TonB_box_CS"/>
</dbReference>
<sequence length="664" mass="72473">MADRRIGSKGRAAALALALCGGTGIAVLAGQQPASAQSGNAGANRAGGQLAAFKSDAEFLAFLAKRRDERRLRMANEPPPPPAPPPPPMAAPAPVAESAAQADSIVVTGSRASSDKITNTQENDVDEGGIVKKRGDLLVILRRGRLFTVSIAGGQMRPVDHINAFPPGITGGGDWYDEMLISGDRVIVIGYSYARGGTEVNRFRLSPDGRLRFEDAYHLKSNDYYSSRNYASRLIGNRLVYYTPLYLGWGNDPFAQFPAVSRWQQGMKPKFRRVARARDVHIVPALRDEEEAELDTLHSVMDCNLTAPVMDCKATAVLGPASRTFYVSPSAVYLWVGDARHWRARQRGGARSWLYRLPLDGIEKPSAIGAYGQPTDQFSFRENRQAGLIDVLVRNDGGGDAMWNNESVNGAVALLSVPIRWMGDGSHMVSRARYRDLPPVSSNSWNFQNRFVGNHILYGGHGYQRGQFSTLVAAGLRGGPVSEIQLSHAVERIDQLGQDGVVIGNNSRGALVFTAVDLRRPMAQRGNSFTFPNAQQGENRSQAFFYRSDTPSGSSGLLGLPIARQVESQYARFLGSGSSILFIKRQNRLFDMAGRLDADERRAADDACVASCVDWYGNARPIFIGDRVFALMGYELVEGRMTNGSIHEVARANFAPPGRPRVPR</sequence>
<evidence type="ECO:0000256" key="1">
    <source>
        <dbReference type="SAM" id="MobiDB-lite"/>
    </source>
</evidence>
<dbReference type="EMBL" id="QXTF01000002">
    <property type="protein sequence ID" value="RIX29199.1"/>
    <property type="molecule type" value="Genomic_DNA"/>
</dbReference>
<dbReference type="Pfam" id="PF09826">
    <property type="entry name" value="Beta_propel"/>
    <property type="match status" value="1"/>
</dbReference>